<feature type="transmembrane region" description="Helical" evidence="2">
    <location>
        <begin position="110"/>
        <end position="130"/>
    </location>
</feature>
<dbReference type="AlphaFoldDB" id="A0A2N5JCM4"/>
<dbReference type="RefSeq" id="WP_101614452.1">
    <property type="nucleotide sequence ID" value="NZ_NMWU01000002.1"/>
</dbReference>
<accession>A0A2N5JCM4</accession>
<proteinExistence type="predicted"/>
<feature type="compositionally biased region" description="Basic and acidic residues" evidence="1">
    <location>
        <begin position="1"/>
        <end position="10"/>
    </location>
</feature>
<evidence type="ECO:0000256" key="1">
    <source>
        <dbReference type="SAM" id="MobiDB-lite"/>
    </source>
</evidence>
<feature type="compositionally biased region" description="Basic and acidic residues" evidence="1">
    <location>
        <begin position="48"/>
        <end position="62"/>
    </location>
</feature>
<keyword evidence="4" id="KW-1185">Reference proteome</keyword>
<reference evidence="3 4" key="1">
    <citation type="submission" date="2017-07" db="EMBL/GenBank/DDBJ databases">
        <title>Bifidobacterium novel species.</title>
        <authorList>
            <person name="Lugli G.A."/>
            <person name="Milani C."/>
            <person name="Duranti S."/>
            <person name="Mangifesta M."/>
        </authorList>
    </citation>
    <scope>NUCLEOTIDE SEQUENCE [LARGE SCALE GENOMIC DNA]</scope>
    <source>
        <strain evidence="4">Uis1B</strain>
    </source>
</reference>
<dbReference type="EMBL" id="NMWU01000002">
    <property type="protein sequence ID" value="PLS31968.1"/>
    <property type="molecule type" value="Genomic_DNA"/>
</dbReference>
<keyword evidence="2" id="KW-1133">Transmembrane helix</keyword>
<evidence type="ECO:0000313" key="3">
    <source>
        <dbReference type="EMBL" id="PLS31968.1"/>
    </source>
</evidence>
<feature type="transmembrane region" description="Helical" evidence="2">
    <location>
        <begin position="184"/>
        <end position="207"/>
    </location>
</feature>
<name>A0A2N5JCM4_9BIFI</name>
<keyword evidence="2" id="KW-0812">Transmembrane</keyword>
<organism evidence="3 4">
    <name type="scientific">Bifidobacterium margollesii</name>
    <dbReference type="NCBI Taxonomy" id="2020964"/>
    <lineage>
        <taxon>Bacteria</taxon>
        <taxon>Bacillati</taxon>
        <taxon>Actinomycetota</taxon>
        <taxon>Actinomycetes</taxon>
        <taxon>Bifidobacteriales</taxon>
        <taxon>Bifidobacteriaceae</taxon>
        <taxon>Bifidobacterium</taxon>
    </lineage>
</organism>
<feature type="compositionally biased region" description="Low complexity" evidence="1">
    <location>
        <begin position="11"/>
        <end position="27"/>
    </location>
</feature>
<keyword evidence="2" id="KW-0472">Membrane</keyword>
<feature type="transmembrane region" description="Helical" evidence="2">
    <location>
        <begin position="72"/>
        <end position="90"/>
    </location>
</feature>
<evidence type="ECO:0000313" key="4">
    <source>
        <dbReference type="Proteomes" id="UP000235050"/>
    </source>
</evidence>
<sequence>MTSQRSDQKAADQNAADQKAADQNAADRPTPDLPEVKGPEGRLVPATDPRESHPREPSLAETERRRWNKTSWAVFIAALFVVIIVPYWGGRVLALNETESVISLIRPIDPHGMALISWTVTVVLATSLAMALMEARKVYWRVLFLIAFALEQLICGVGLLRLNFWNSTYVVYGDAAAPINASNIGVIGAAVGVAVFAVVYVGLLVCIRKDSPLNILTRSWSALTLFFVIEIIALLFVEFSGLSTLV</sequence>
<gene>
    <name evidence="3" type="ORF">Uis1B_0058</name>
</gene>
<dbReference type="OrthoDB" id="3231612at2"/>
<evidence type="ECO:0000256" key="2">
    <source>
        <dbReference type="SAM" id="Phobius"/>
    </source>
</evidence>
<protein>
    <submittedName>
        <fullName evidence="3">Teichoic acid transporter</fullName>
    </submittedName>
</protein>
<feature type="transmembrane region" description="Helical" evidence="2">
    <location>
        <begin position="142"/>
        <end position="164"/>
    </location>
</feature>
<feature type="transmembrane region" description="Helical" evidence="2">
    <location>
        <begin position="219"/>
        <end position="237"/>
    </location>
</feature>
<comment type="caution">
    <text evidence="3">The sequence shown here is derived from an EMBL/GenBank/DDBJ whole genome shotgun (WGS) entry which is preliminary data.</text>
</comment>
<dbReference type="Proteomes" id="UP000235050">
    <property type="component" value="Unassembled WGS sequence"/>
</dbReference>
<feature type="region of interest" description="Disordered" evidence="1">
    <location>
        <begin position="1"/>
        <end position="62"/>
    </location>
</feature>